<evidence type="ECO:0000313" key="4">
    <source>
        <dbReference type="Proteomes" id="UP000639772"/>
    </source>
</evidence>
<feature type="compositionally biased region" description="Low complexity" evidence="1">
    <location>
        <begin position="151"/>
        <end position="168"/>
    </location>
</feature>
<accession>A0A835VEN1</accession>
<keyword evidence="2" id="KW-1133">Transmembrane helix</keyword>
<evidence type="ECO:0000313" key="3">
    <source>
        <dbReference type="EMBL" id="KAG0494423.1"/>
    </source>
</evidence>
<gene>
    <name evidence="3" type="ORF">HPP92_005417</name>
</gene>
<sequence length="186" mass="19668">MHSLICDGEYRSLDKHERERRRRLVIWSSCLIMAVFLLAISLAVLNNPKPKTDIHIVSKGANFIKTTAASAAASNGMVTAACKSTLYPAACESALGGPAAKSLNDIFSASVESAKLRASSARALAYNLTVPKSKSKAKTASFGRPTVLTTVSSSSTSAWSSWMTSSTAKGRANKAPTTSIRGSARR</sequence>
<dbReference type="EMBL" id="JADCNM010000002">
    <property type="protein sequence ID" value="KAG0494423.1"/>
    <property type="molecule type" value="Genomic_DNA"/>
</dbReference>
<feature type="transmembrane region" description="Helical" evidence="2">
    <location>
        <begin position="24"/>
        <end position="45"/>
    </location>
</feature>
<dbReference type="AlphaFoldDB" id="A0A835VEN1"/>
<reference evidence="3 4" key="1">
    <citation type="journal article" date="2020" name="Nat. Food">
        <title>A phased Vanilla planifolia genome enables genetic improvement of flavour and production.</title>
        <authorList>
            <person name="Hasing T."/>
            <person name="Tang H."/>
            <person name="Brym M."/>
            <person name="Khazi F."/>
            <person name="Huang T."/>
            <person name="Chambers A.H."/>
        </authorList>
    </citation>
    <scope>NUCLEOTIDE SEQUENCE [LARGE SCALE GENOMIC DNA]</scope>
    <source>
        <tissue evidence="3">Leaf</tissue>
    </source>
</reference>
<comment type="caution">
    <text evidence="3">The sequence shown here is derived from an EMBL/GenBank/DDBJ whole genome shotgun (WGS) entry which is preliminary data.</text>
</comment>
<evidence type="ECO:0008006" key="5">
    <source>
        <dbReference type="Google" id="ProtNLM"/>
    </source>
</evidence>
<feature type="compositionally biased region" description="Polar residues" evidence="1">
    <location>
        <begin position="175"/>
        <end position="186"/>
    </location>
</feature>
<organism evidence="3 4">
    <name type="scientific">Vanilla planifolia</name>
    <name type="common">Vanilla</name>
    <dbReference type="NCBI Taxonomy" id="51239"/>
    <lineage>
        <taxon>Eukaryota</taxon>
        <taxon>Viridiplantae</taxon>
        <taxon>Streptophyta</taxon>
        <taxon>Embryophyta</taxon>
        <taxon>Tracheophyta</taxon>
        <taxon>Spermatophyta</taxon>
        <taxon>Magnoliopsida</taxon>
        <taxon>Liliopsida</taxon>
        <taxon>Asparagales</taxon>
        <taxon>Orchidaceae</taxon>
        <taxon>Vanilloideae</taxon>
        <taxon>Vanilleae</taxon>
        <taxon>Vanilla</taxon>
    </lineage>
</organism>
<keyword evidence="2" id="KW-0812">Transmembrane</keyword>
<feature type="region of interest" description="Disordered" evidence="1">
    <location>
        <begin position="151"/>
        <end position="186"/>
    </location>
</feature>
<name>A0A835VEN1_VANPL</name>
<evidence type="ECO:0000256" key="2">
    <source>
        <dbReference type="SAM" id="Phobius"/>
    </source>
</evidence>
<dbReference type="Proteomes" id="UP000639772">
    <property type="component" value="Unassembled WGS sequence"/>
</dbReference>
<evidence type="ECO:0000256" key="1">
    <source>
        <dbReference type="SAM" id="MobiDB-lite"/>
    </source>
</evidence>
<protein>
    <recommendedName>
        <fullName evidence="5">Pectinesterase inhibitor domain-containing protein</fullName>
    </recommendedName>
</protein>
<keyword evidence="2" id="KW-0472">Membrane</keyword>
<dbReference type="InterPro" id="IPR035513">
    <property type="entry name" value="Invertase/methylesterase_inhib"/>
</dbReference>
<proteinExistence type="predicted"/>
<dbReference type="SUPFAM" id="SSF101148">
    <property type="entry name" value="Plant invertase/pectin methylesterase inhibitor"/>
    <property type="match status" value="1"/>
</dbReference>
<dbReference type="Gene3D" id="1.20.140.40">
    <property type="entry name" value="Invertase/pectin methylesterase inhibitor family protein"/>
    <property type="match status" value="1"/>
</dbReference>